<feature type="chain" id="PRO_5032460916" description="Secreted RxLR effector peptide protein" evidence="1">
    <location>
        <begin position="22"/>
        <end position="64"/>
    </location>
</feature>
<keyword evidence="1" id="KW-0732">Signal</keyword>
<evidence type="ECO:0000313" key="3">
    <source>
        <dbReference type="Proteomes" id="UP000602510"/>
    </source>
</evidence>
<proteinExistence type="predicted"/>
<dbReference type="EMBL" id="WSZM01000089">
    <property type="protein sequence ID" value="KAF4043401.1"/>
    <property type="molecule type" value="Genomic_DNA"/>
</dbReference>
<evidence type="ECO:0008006" key="4">
    <source>
        <dbReference type="Google" id="ProtNLM"/>
    </source>
</evidence>
<sequence length="64" mass="6892">MSDPSDRSALPLLLVPIPVLVLVEDSSNKDENEKADEKVDAAANEITSAVTNDMALECPRRLLA</sequence>
<evidence type="ECO:0000256" key="1">
    <source>
        <dbReference type="SAM" id="SignalP"/>
    </source>
</evidence>
<reference evidence="2" key="1">
    <citation type="submission" date="2020-04" db="EMBL/GenBank/DDBJ databases">
        <title>Hybrid Assembly of Korean Phytophthora infestans isolates.</title>
        <authorList>
            <person name="Prokchorchik M."/>
            <person name="Lee Y."/>
            <person name="Seo J."/>
            <person name="Cho J.-H."/>
            <person name="Park Y.-E."/>
            <person name="Jang D.-C."/>
            <person name="Im J.-S."/>
            <person name="Choi J.-G."/>
            <person name="Park H.-J."/>
            <person name="Lee G.-B."/>
            <person name="Lee Y.-G."/>
            <person name="Hong S.-Y."/>
            <person name="Cho K."/>
            <person name="Sohn K.H."/>
        </authorList>
    </citation>
    <scope>NUCLEOTIDE SEQUENCE</scope>
    <source>
        <strain evidence="2">KR_1_A1</strain>
    </source>
</reference>
<accession>A0A833WZD9</accession>
<comment type="caution">
    <text evidence="2">The sequence shown here is derived from an EMBL/GenBank/DDBJ whole genome shotgun (WGS) entry which is preliminary data.</text>
</comment>
<keyword evidence="3" id="KW-1185">Reference proteome</keyword>
<evidence type="ECO:0000313" key="2">
    <source>
        <dbReference type="EMBL" id="KAF4043401.1"/>
    </source>
</evidence>
<dbReference type="AlphaFoldDB" id="A0A833WZD9"/>
<dbReference type="Proteomes" id="UP000602510">
    <property type="component" value="Unassembled WGS sequence"/>
</dbReference>
<protein>
    <recommendedName>
        <fullName evidence="4">Secreted RxLR effector peptide protein</fullName>
    </recommendedName>
</protein>
<name>A0A833WZD9_PHYIN</name>
<gene>
    <name evidence="2" type="ORF">GN244_ATG04271</name>
</gene>
<organism evidence="2 3">
    <name type="scientific">Phytophthora infestans</name>
    <name type="common">Potato late blight agent</name>
    <name type="synonym">Botrytis infestans</name>
    <dbReference type="NCBI Taxonomy" id="4787"/>
    <lineage>
        <taxon>Eukaryota</taxon>
        <taxon>Sar</taxon>
        <taxon>Stramenopiles</taxon>
        <taxon>Oomycota</taxon>
        <taxon>Peronosporomycetes</taxon>
        <taxon>Peronosporales</taxon>
        <taxon>Peronosporaceae</taxon>
        <taxon>Phytophthora</taxon>
    </lineage>
</organism>
<feature type="signal peptide" evidence="1">
    <location>
        <begin position="1"/>
        <end position="21"/>
    </location>
</feature>